<proteinExistence type="predicted"/>
<feature type="domain" description="LexA repressor DNA-binding" evidence="1">
    <location>
        <begin position="19"/>
        <end position="78"/>
    </location>
</feature>
<dbReference type="OrthoDB" id="9802364at2"/>
<dbReference type="SUPFAM" id="SSF46785">
    <property type="entry name" value="Winged helix' DNA-binding domain"/>
    <property type="match status" value="1"/>
</dbReference>
<organism evidence="2 3">
    <name type="scientific">Acinetobacter sichuanensis</name>
    <dbReference type="NCBI Taxonomy" id="2136183"/>
    <lineage>
        <taxon>Bacteria</taxon>
        <taxon>Pseudomonadati</taxon>
        <taxon>Pseudomonadota</taxon>
        <taxon>Gammaproteobacteria</taxon>
        <taxon>Moraxellales</taxon>
        <taxon>Moraxellaceae</taxon>
        <taxon>Acinetobacter</taxon>
    </lineage>
</organism>
<dbReference type="GO" id="GO:0006508">
    <property type="term" value="P:proteolysis"/>
    <property type="evidence" value="ECO:0007669"/>
    <property type="project" value="InterPro"/>
</dbReference>
<dbReference type="Pfam" id="PF01726">
    <property type="entry name" value="LexA_DNA_bind"/>
    <property type="match status" value="1"/>
</dbReference>
<evidence type="ECO:0000259" key="1">
    <source>
        <dbReference type="Pfam" id="PF01726"/>
    </source>
</evidence>
<dbReference type="InterPro" id="IPR036390">
    <property type="entry name" value="WH_DNA-bd_sf"/>
</dbReference>
<evidence type="ECO:0000313" key="2">
    <source>
        <dbReference type="EMBL" id="RFC81621.1"/>
    </source>
</evidence>
<evidence type="ECO:0000313" key="3">
    <source>
        <dbReference type="Proteomes" id="UP000240957"/>
    </source>
</evidence>
<comment type="caution">
    <text evidence="2">The sequence shown here is derived from an EMBL/GenBank/DDBJ whole genome shotgun (WGS) entry which is preliminary data.</text>
</comment>
<protein>
    <submittedName>
        <fullName evidence="2">MarR family transcriptional regulator</fullName>
    </submittedName>
</protein>
<gene>
    <name evidence="2" type="ORF">C9E89_020870</name>
</gene>
<dbReference type="InterPro" id="IPR036388">
    <property type="entry name" value="WH-like_DNA-bd_sf"/>
</dbReference>
<dbReference type="GO" id="GO:0004252">
    <property type="term" value="F:serine-type endopeptidase activity"/>
    <property type="evidence" value="ECO:0007669"/>
    <property type="project" value="InterPro"/>
</dbReference>
<reference evidence="2 3" key="1">
    <citation type="submission" date="2018-08" db="EMBL/GenBank/DDBJ databases">
        <title>The draft genome of Acinetobacter sichuanensis strain WCHAc060041.</title>
        <authorList>
            <person name="Qin J."/>
            <person name="Feng Y."/>
            <person name="Zong Z."/>
        </authorList>
    </citation>
    <scope>NUCLEOTIDE SEQUENCE [LARGE SCALE GENOMIC DNA]</scope>
    <source>
        <strain evidence="2 3">WCHAc060041</strain>
    </source>
</reference>
<dbReference type="AlphaFoldDB" id="A0A371YJJ2"/>
<dbReference type="Proteomes" id="UP000240957">
    <property type="component" value="Unassembled WGS sequence"/>
</dbReference>
<dbReference type="EMBL" id="PYIX02000071">
    <property type="protein sequence ID" value="RFC81621.1"/>
    <property type="molecule type" value="Genomic_DNA"/>
</dbReference>
<accession>A0A371YJJ2</accession>
<dbReference type="Gene3D" id="1.10.10.10">
    <property type="entry name" value="Winged helix-like DNA-binding domain superfamily/Winged helix DNA-binding domain"/>
    <property type="match status" value="1"/>
</dbReference>
<sequence>MESHVDTIESSVVKQLPILTDRQYLLLEFLKEYRVKNRYMPTHREIATFLDIKSANAAPYLAALEKKGYLRRSADRVRRNLELTTAAYEKLSLQESIGETI</sequence>
<dbReference type="InterPro" id="IPR006199">
    <property type="entry name" value="LexA_DNA-bd_dom"/>
</dbReference>
<name>A0A371YJJ2_9GAMM</name>